<comment type="caution">
    <text evidence="1">The sequence shown here is derived from an EMBL/GenBank/DDBJ whole genome shotgun (WGS) entry which is preliminary data.</text>
</comment>
<evidence type="ECO:0000313" key="1">
    <source>
        <dbReference type="EMBL" id="RVW77491.1"/>
    </source>
</evidence>
<reference evidence="1 2" key="1">
    <citation type="journal article" date="2018" name="PLoS Genet.">
        <title>Population sequencing reveals clonal diversity and ancestral inbreeding in the grapevine cultivar Chardonnay.</title>
        <authorList>
            <person name="Roach M.J."/>
            <person name="Johnson D.L."/>
            <person name="Bohlmann J."/>
            <person name="van Vuuren H.J."/>
            <person name="Jones S.J."/>
            <person name="Pretorius I.S."/>
            <person name="Schmidt S.A."/>
            <person name="Borneman A.R."/>
        </authorList>
    </citation>
    <scope>NUCLEOTIDE SEQUENCE [LARGE SCALE GENOMIC DNA]</scope>
    <source>
        <strain evidence="2">cv. Chardonnay</strain>
        <tissue evidence="1">Leaf</tissue>
    </source>
</reference>
<dbReference type="Proteomes" id="UP000288805">
    <property type="component" value="Unassembled WGS sequence"/>
</dbReference>
<gene>
    <name evidence="1" type="ORF">CK203_053445</name>
</gene>
<organism evidence="1 2">
    <name type="scientific">Vitis vinifera</name>
    <name type="common">Grape</name>
    <dbReference type="NCBI Taxonomy" id="29760"/>
    <lineage>
        <taxon>Eukaryota</taxon>
        <taxon>Viridiplantae</taxon>
        <taxon>Streptophyta</taxon>
        <taxon>Embryophyta</taxon>
        <taxon>Tracheophyta</taxon>
        <taxon>Spermatophyta</taxon>
        <taxon>Magnoliopsida</taxon>
        <taxon>eudicotyledons</taxon>
        <taxon>Gunneridae</taxon>
        <taxon>Pentapetalae</taxon>
        <taxon>rosids</taxon>
        <taxon>Vitales</taxon>
        <taxon>Vitaceae</taxon>
        <taxon>Viteae</taxon>
        <taxon>Vitis</taxon>
    </lineage>
</organism>
<dbReference type="EMBL" id="QGNW01000312">
    <property type="protein sequence ID" value="RVW77491.1"/>
    <property type="molecule type" value="Genomic_DNA"/>
</dbReference>
<evidence type="ECO:0000313" key="2">
    <source>
        <dbReference type="Proteomes" id="UP000288805"/>
    </source>
</evidence>
<accession>A0A438GZW1</accession>
<name>A0A438GZW1_VITVI</name>
<proteinExistence type="predicted"/>
<protein>
    <submittedName>
        <fullName evidence="1">Uncharacterized protein</fullName>
    </submittedName>
</protein>
<dbReference type="AlphaFoldDB" id="A0A438GZW1"/>
<sequence length="73" mass="8113">MPSPTSDVMRRRERANAFCESIRALDATGLLFFRTGKFLFLFPVPIFEPTIAAQLSSESLGYIWLNGVLGMSA</sequence>